<name>A0ABX5LWM2_9GAMM</name>
<dbReference type="InterPro" id="IPR016181">
    <property type="entry name" value="Acyl_CoA_acyltransferase"/>
</dbReference>
<dbReference type="InterPro" id="IPR050832">
    <property type="entry name" value="Bact_Acetyltransf"/>
</dbReference>
<protein>
    <recommendedName>
        <fullName evidence="3">N-acetyltransferase domain-containing protein</fullName>
    </recommendedName>
</protein>
<proteinExistence type="predicted"/>
<evidence type="ECO:0000313" key="5">
    <source>
        <dbReference type="Proteomes" id="UP000248090"/>
    </source>
</evidence>
<reference evidence="4 5" key="1">
    <citation type="submission" date="2015-03" db="EMBL/GenBank/DDBJ databases">
        <authorList>
            <person name="Krishnan R."/>
            <person name="Midha S."/>
            <person name="Patil P.B."/>
            <person name="Rameshkumar N."/>
        </authorList>
    </citation>
    <scope>NUCLEOTIDE SEQUENCE [LARGE SCALE GENOMIC DNA]</scope>
    <source>
        <strain evidence="4 5">L1E11</strain>
    </source>
</reference>
<sequence length="167" mass="18715">MLQDDMQQVIRVQADCYQNVEPEDLVVLENKRSQSPGTCWVAEVDGSVVAYLICHPWDKHGVPALNAALDIASKPQDVFYLHDLAVSVRGRGRGIADTLVNKALQKARSDAFQYARLVAVQGARSFWQRYGFATEPQSAQVLQEKRDQYGDDAFVMGRVVETLPEVY</sequence>
<dbReference type="Pfam" id="PF00583">
    <property type="entry name" value="Acetyltransf_1"/>
    <property type="match status" value="1"/>
</dbReference>
<dbReference type="Proteomes" id="UP000248090">
    <property type="component" value="Unassembled WGS sequence"/>
</dbReference>
<evidence type="ECO:0000256" key="1">
    <source>
        <dbReference type="ARBA" id="ARBA00022679"/>
    </source>
</evidence>
<dbReference type="Gene3D" id="3.40.630.30">
    <property type="match status" value="1"/>
</dbReference>
<feature type="domain" description="N-acetyltransferase" evidence="3">
    <location>
        <begin position="1"/>
        <end position="161"/>
    </location>
</feature>
<dbReference type="SUPFAM" id="SSF55729">
    <property type="entry name" value="Acyl-CoA N-acyltransferases (Nat)"/>
    <property type="match status" value="1"/>
</dbReference>
<comment type="caution">
    <text evidence="4">The sequence shown here is derived from an EMBL/GenBank/DDBJ whole genome shotgun (WGS) entry which is preliminary data.</text>
</comment>
<evidence type="ECO:0000256" key="2">
    <source>
        <dbReference type="ARBA" id="ARBA00023315"/>
    </source>
</evidence>
<evidence type="ECO:0000259" key="3">
    <source>
        <dbReference type="PROSITE" id="PS51186"/>
    </source>
</evidence>
<dbReference type="CDD" id="cd04301">
    <property type="entry name" value="NAT_SF"/>
    <property type="match status" value="1"/>
</dbReference>
<keyword evidence="5" id="KW-1185">Reference proteome</keyword>
<keyword evidence="2" id="KW-0012">Acyltransferase</keyword>
<accession>A0ABX5LWM2</accession>
<organism evidence="4 5">
    <name type="scientific">Pokkaliibacter plantistimulans</name>
    <dbReference type="NCBI Taxonomy" id="1635171"/>
    <lineage>
        <taxon>Bacteria</taxon>
        <taxon>Pseudomonadati</taxon>
        <taxon>Pseudomonadota</taxon>
        <taxon>Gammaproteobacteria</taxon>
        <taxon>Oceanospirillales</taxon>
        <taxon>Balneatrichaceae</taxon>
        <taxon>Pokkaliibacter</taxon>
    </lineage>
</organism>
<dbReference type="PROSITE" id="PS51186">
    <property type="entry name" value="GNAT"/>
    <property type="match status" value="1"/>
</dbReference>
<dbReference type="InterPro" id="IPR000182">
    <property type="entry name" value="GNAT_dom"/>
</dbReference>
<evidence type="ECO:0000313" key="4">
    <source>
        <dbReference type="EMBL" id="PXF31061.1"/>
    </source>
</evidence>
<dbReference type="EMBL" id="LAPT01000054">
    <property type="protein sequence ID" value="PXF31061.1"/>
    <property type="molecule type" value="Genomic_DNA"/>
</dbReference>
<gene>
    <name evidence="4" type="ORF">WH50_11960</name>
</gene>
<keyword evidence="1" id="KW-0808">Transferase</keyword>
<dbReference type="PANTHER" id="PTHR43877">
    <property type="entry name" value="AMINOALKYLPHOSPHONATE N-ACETYLTRANSFERASE-RELATED-RELATED"/>
    <property type="match status" value="1"/>
</dbReference>